<comment type="caution">
    <text evidence="1">The sequence shown here is derived from an EMBL/GenBank/DDBJ whole genome shotgun (WGS) entry which is preliminary data.</text>
</comment>
<protein>
    <submittedName>
        <fullName evidence="1">Uncharacterized protein</fullName>
    </submittedName>
</protein>
<accession>A0A8I0N8T9</accession>
<gene>
    <name evidence="1" type="ORF">IH622_23110</name>
</gene>
<evidence type="ECO:0000313" key="2">
    <source>
        <dbReference type="Proteomes" id="UP000642265"/>
    </source>
</evidence>
<reference evidence="1" key="2">
    <citation type="submission" date="2020-10" db="EMBL/GenBank/DDBJ databases">
        <title>Enrichment of novel Verrucomicrobia, Bacteroidetes and Krumholzibacteria in an oxygen-limited, methane- and iron-fed bioreactor inoculated with Bothnian Sea sediments.</title>
        <authorList>
            <person name="Martins P.D."/>
            <person name="de Jong A."/>
            <person name="Lenstra W.K."/>
            <person name="van Helmond N.A.G.M."/>
            <person name="Slomp C.P."/>
            <person name="Jetten M.S.M."/>
            <person name="Welte C.U."/>
            <person name="Rasigraf O."/>
        </authorList>
    </citation>
    <scope>NUCLEOTIDE SEQUENCE</scope>
    <source>
        <strain evidence="1">MAG47</strain>
    </source>
</reference>
<name>A0A8I0N8T9_BRUAN</name>
<reference evidence="1" key="1">
    <citation type="submission" date="2020-09" db="EMBL/GenBank/DDBJ databases">
        <authorList>
            <person name="Dalcin Martins P."/>
        </authorList>
    </citation>
    <scope>NUCLEOTIDE SEQUENCE</scope>
    <source>
        <strain evidence="1">MAG47</strain>
    </source>
</reference>
<organism evidence="1 2">
    <name type="scientific">Brucella anthropi</name>
    <name type="common">Ochrobactrum anthropi</name>
    <dbReference type="NCBI Taxonomy" id="529"/>
    <lineage>
        <taxon>Bacteria</taxon>
        <taxon>Pseudomonadati</taxon>
        <taxon>Pseudomonadota</taxon>
        <taxon>Alphaproteobacteria</taxon>
        <taxon>Hyphomicrobiales</taxon>
        <taxon>Brucellaceae</taxon>
        <taxon>Brucella/Ochrobactrum group</taxon>
        <taxon>Brucella</taxon>
    </lineage>
</organism>
<sequence>MNLDKLIFVFGSNLAGKHGAGAAKFAVKYKGAVYGLGEGPEGWSYALPTKDFDIKTLPLERVQIYVQDFINFARTCRQWEFQVTRIGCGLAGFKDEQIAPLFINAPDNCWFDEAWKPWLGENRKYWGHQ</sequence>
<dbReference type="AlphaFoldDB" id="A0A8I0N8T9"/>
<evidence type="ECO:0000313" key="1">
    <source>
        <dbReference type="EMBL" id="MBE0563687.1"/>
    </source>
</evidence>
<dbReference type="Proteomes" id="UP000642265">
    <property type="component" value="Unassembled WGS sequence"/>
</dbReference>
<proteinExistence type="predicted"/>
<dbReference type="EMBL" id="JACZKO010000063">
    <property type="protein sequence ID" value="MBE0563687.1"/>
    <property type="molecule type" value="Genomic_DNA"/>
</dbReference>